<proteinExistence type="predicted"/>
<dbReference type="AlphaFoldDB" id="A0A428TUQ3"/>
<evidence type="ECO:0000313" key="1">
    <source>
        <dbReference type="EMBL" id="RSM05791.1"/>
    </source>
</evidence>
<keyword evidence="2" id="KW-1185">Reference proteome</keyword>
<evidence type="ECO:0000313" key="2">
    <source>
        <dbReference type="Proteomes" id="UP000287144"/>
    </source>
</evidence>
<dbReference type="EMBL" id="NKCK01000050">
    <property type="protein sequence ID" value="RSM05791.1"/>
    <property type="molecule type" value="Genomic_DNA"/>
</dbReference>
<accession>A0A428TUQ3</accession>
<sequence length="80" mass="9199">MNPHRRRVSAAHALLTPSQHIAQVKTLIPPPRALRESTSHAALSGGRVMNQRTLRHQAFNRVTFYMTRVEETDKVEREKN</sequence>
<organism evidence="1 2">
    <name type="scientific">Fusarium oligoseptatum</name>
    <dbReference type="NCBI Taxonomy" id="2604345"/>
    <lineage>
        <taxon>Eukaryota</taxon>
        <taxon>Fungi</taxon>
        <taxon>Dikarya</taxon>
        <taxon>Ascomycota</taxon>
        <taxon>Pezizomycotina</taxon>
        <taxon>Sordariomycetes</taxon>
        <taxon>Hypocreomycetidae</taxon>
        <taxon>Hypocreales</taxon>
        <taxon>Nectriaceae</taxon>
        <taxon>Fusarium</taxon>
        <taxon>Fusarium solani species complex</taxon>
    </lineage>
</organism>
<protein>
    <submittedName>
        <fullName evidence="1">Uncharacterized protein</fullName>
    </submittedName>
</protein>
<dbReference type="Proteomes" id="UP000287144">
    <property type="component" value="Unassembled WGS sequence"/>
</dbReference>
<comment type="caution">
    <text evidence="1">The sequence shown here is derived from an EMBL/GenBank/DDBJ whole genome shotgun (WGS) entry which is preliminary data.</text>
</comment>
<name>A0A428TUQ3_9HYPO</name>
<reference evidence="1 2" key="1">
    <citation type="submission" date="2017-06" db="EMBL/GenBank/DDBJ databases">
        <title>Comparative genomic analysis of Ambrosia Fusariam Clade fungi.</title>
        <authorList>
            <person name="Stajich J.E."/>
            <person name="Carrillo J."/>
            <person name="Kijimoto T."/>
            <person name="Eskalen A."/>
            <person name="O'Donnell K."/>
            <person name="Kasson M."/>
        </authorList>
    </citation>
    <scope>NUCLEOTIDE SEQUENCE [LARGE SCALE GENOMIC DNA]</scope>
    <source>
        <strain evidence="1 2">NRRL62579</strain>
    </source>
</reference>
<gene>
    <name evidence="1" type="ORF">CEP52_006047</name>
</gene>